<sequence>MKFYFAVKVKCNDINLSRNQTILIFNKQRSNNLQKLKENPLNTES</sequence>
<reference evidence="1" key="1">
    <citation type="submission" date="2020-02" db="EMBL/GenBank/DDBJ databases">
        <authorList>
            <person name="Meier V. D."/>
        </authorList>
    </citation>
    <scope>NUCLEOTIDE SEQUENCE</scope>
    <source>
        <strain evidence="1">AVDCRST_MAG96</strain>
    </source>
</reference>
<dbReference type="EMBL" id="CADCVN010000322">
    <property type="protein sequence ID" value="CAA9478272.1"/>
    <property type="molecule type" value="Genomic_DNA"/>
</dbReference>
<proteinExistence type="predicted"/>
<protein>
    <submittedName>
        <fullName evidence="1">Uncharacterized protein</fullName>
    </submittedName>
</protein>
<name>A0A6J4RVH5_9BACT</name>
<gene>
    <name evidence="1" type="ORF">AVDCRST_MAG96-865</name>
</gene>
<dbReference type="AlphaFoldDB" id="A0A6J4RVH5"/>
<evidence type="ECO:0000313" key="1">
    <source>
        <dbReference type="EMBL" id="CAA9478272.1"/>
    </source>
</evidence>
<organism evidence="1">
    <name type="scientific">uncultured Segetibacter sp</name>
    <dbReference type="NCBI Taxonomy" id="481133"/>
    <lineage>
        <taxon>Bacteria</taxon>
        <taxon>Pseudomonadati</taxon>
        <taxon>Bacteroidota</taxon>
        <taxon>Chitinophagia</taxon>
        <taxon>Chitinophagales</taxon>
        <taxon>Chitinophagaceae</taxon>
        <taxon>Segetibacter</taxon>
        <taxon>environmental samples</taxon>
    </lineage>
</organism>
<accession>A0A6J4RVH5</accession>